<dbReference type="InterPro" id="IPR038765">
    <property type="entry name" value="Papain-like_cys_pep_sf"/>
</dbReference>
<dbReference type="EMBL" id="LNIX01000001">
    <property type="protein sequence ID" value="OXA63050.1"/>
    <property type="molecule type" value="Genomic_DNA"/>
</dbReference>
<evidence type="ECO:0000259" key="3">
    <source>
        <dbReference type="PROSITE" id="PS50235"/>
    </source>
</evidence>
<evidence type="ECO:0000256" key="1">
    <source>
        <dbReference type="ARBA" id="ARBA00000707"/>
    </source>
</evidence>
<dbReference type="Pfam" id="PF00443">
    <property type="entry name" value="UCH"/>
    <property type="match status" value="1"/>
</dbReference>
<evidence type="ECO:0000313" key="4">
    <source>
        <dbReference type="EMBL" id="OXA63050.1"/>
    </source>
</evidence>
<dbReference type="STRING" id="158441.A0A226F101"/>
<keyword evidence="5" id="KW-1185">Reference proteome</keyword>
<evidence type="ECO:0000256" key="2">
    <source>
        <dbReference type="ARBA" id="ARBA00012759"/>
    </source>
</evidence>
<comment type="caution">
    <text evidence="4">The sequence shown here is derived from an EMBL/GenBank/DDBJ whole genome shotgun (WGS) entry which is preliminary data.</text>
</comment>
<organism evidence="4 5">
    <name type="scientific">Folsomia candida</name>
    <name type="common">Springtail</name>
    <dbReference type="NCBI Taxonomy" id="158441"/>
    <lineage>
        <taxon>Eukaryota</taxon>
        <taxon>Metazoa</taxon>
        <taxon>Ecdysozoa</taxon>
        <taxon>Arthropoda</taxon>
        <taxon>Hexapoda</taxon>
        <taxon>Collembola</taxon>
        <taxon>Entomobryomorpha</taxon>
        <taxon>Isotomoidea</taxon>
        <taxon>Isotomidae</taxon>
        <taxon>Proisotominae</taxon>
        <taxon>Folsomia</taxon>
    </lineage>
</organism>
<name>A0A226F101_FOLCA</name>
<dbReference type="PROSITE" id="PS50235">
    <property type="entry name" value="USP_3"/>
    <property type="match status" value="1"/>
</dbReference>
<dbReference type="AlphaFoldDB" id="A0A226F101"/>
<reference evidence="4 5" key="1">
    <citation type="submission" date="2015-12" db="EMBL/GenBank/DDBJ databases">
        <title>The genome of Folsomia candida.</title>
        <authorList>
            <person name="Faddeeva A."/>
            <person name="Derks M.F."/>
            <person name="Anvar Y."/>
            <person name="Smit S."/>
            <person name="Van Straalen N."/>
            <person name="Roelofs D."/>
        </authorList>
    </citation>
    <scope>NUCLEOTIDE SEQUENCE [LARGE SCALE GENOMIC DNA]</scope>
    <source>
        <strain evidence="4 5">VU population</strain>
        <tissue evidence="4">Whole body</tissue>
    </source>
</reference>
<dbReference type="PANTHER" id="PTHR21646">
    <property type="entry name" value="UBIQUITIN CARBOXYL-TERMINAL HYDROLASE"/>
    <property type="match status" value="1"/>
</dbReference>
<comment type="catalytic activity">
    <reaction evidence="1">
        <text>Thiol-dependent hydrolysis of ester, thioester, amide, peptide and isopeptide bonds formed by the C-terminal Gly of ubiquitin (a 76-residue protein attached to proteins as an intracellular targeting signal).</text>
        <dbReference type="EC" id="3.4.19.12"/>
    </reaction>
</comment>
<dbReference type="OrthoDB" id="292964at2759"/>
<feature type="domain" description="USP" evidence="3">
    <location>
        <begin position="24"/>
        <end position="392"/>
    </location>
</feature>
<protein>
    <recommendedName>
        <fullName evidence="2">ubiquitinyl hydrolase 1</fullName>
        <ecNumber evidence="2">3.4.19.12</ecNumber>
    </recommendedName>
</protein>
<dbReference type="Proteomes" id="UP000198287">
    <property type="component" value="Unassembled WGS sequence"/>
</dbReference>
<keyword evidence="4" id="KW-0378">Hydrolase</keyword>
<proteinExistence type="predicted"/>
<dbReference type="InterPro" id="IPR028889">
    <property type="entry name" value="USP"/>
</dbReference>
<sequence length="396" mass="45717">MDRRTKFPIPKPPELQCKFVPATVGLPNEENTGWLNIIVQCLCNAEPFVKYFLANGHQTDLRKKYGINMEKEGRVVNGLAQLFQNMWNPSTPGTLRDMKNKFKKIIGQVYPQWKGDDLQDAFEFLVILLDTLSEELDLRATKPTQYRHALVWKAVWLHYKIFIPLVHMTLFSKDKSEQQLEAEMIAGYLNRFKTIVQDNFIGFIRTSVTCSRCNKDTLTFDPSMTLWLPFPMPNENSGDAVTLADCFDCYTAPEKISGSYFCVHCQKEFGVVKQTKLWLTPQIWVICLNRFGTRGVPTLGKRVDYPIEGLDLSPWVKSPRNEGNIYDLFGVVTYSSFDGSLNRGYYAAYCKNPVDHAWRKFSDERVEIVNLDVAYSKEKIQEEAYVLFYTRRGHAN</sequence>
<dbReference type="GO" id="GO:0016579">
    <property type="term" value="P:protein deubiquitination"/>
    <property type="evidence" value="ECO:0007669"/>
    <property type="project" value="InterPro"/>
</dbReference>
<dbReference type="InterPro" id="IPR050185">
    <property type="entry name" value="Ub_carboxyl-term_hydrolase"/>
</dbReference>
<dbReference type="SUPFAM" id="SSF54001">
    <property type="entry name" value="Cysteine proteinases"/>
    <property type="match status" value="1"/>
</dbReference>
<dbReference type="EC" id="3.4.19.12" evidence="2"/>
<dbReference type="InterPro" id="IPR001394">
    <property type="entry name" value="Peptidase_C19_UCH"/>
</dbReference>
<gene>
    <name evidence="4" type="ORF">Fcan01_00105</name>
</gene>
<dbReference type="GO" id="GO:0004843">
    <property type="term" value="F:cysteine-type deubiquitinase activity"/>
    <property type="evidence" value="ECO:0007669"/>
    <property type="project" value="UniProtKB-EC"/>
</dbReference>
<dbReference type="Gene3D" id="3.90.70.10">
    <property type="entry name" value="Cysteine proteinases"/>
    <property type="match status" value="1"/>
</dbReference>
<evidence type="ECO:0000313" key="5">
    <source>
        <dbReference type="Proteomes" id="UP000198287"/>
    </source>
</evidence>
<accession>A0A226F101</accession>